<evidence type="ECO:0000313" key="3">
    <source>
        <dbReference type="Proteomes" id="UP001175000"/>
    </source>
</evidence>
<reference evidence="2" key="1">
    <citation type="submission" date="2023-06" db="EMBL/GenBank/DDBJ databases">
        <title>Genome-scale phylogeny and comparative genomics of the fungal order Sordariales.</title>
        <authorList>
            <consortium name="Lawrence Berkeley National Laboratory"/>
            <person name="Hensen N."/>
            <person name="Bonometti L."/>
            <person name="Westerberg I."/>
            <person name="Brannstrom I.O."/>
            <person name="Guillou S."/>
            <person name="Cros-Aarteil S."/>
            <person name="Calhoun S."/>
            <person name="Haridas S."/>
            <person name="Kuo A."/>
            <person name="Mondo S."/>
            <person name="Pangilinan J."/>
            <person name="Riley R."/>
            <person name="Labutti K."/>
            <person name="Andreopoulos B."/>
            <person name="Lipzen A."/>
            <person name="Chen C."/>
            <person name="Yanf M."/>
            <person name="Daum C."/>
            <person name="Ng V."/>
            <person name="Clum A."/>
            <person name="Steindorff A."/>
            <person name="Ohm R."/>
            <person name="Martin F."/>
            <person name="Silar P."/>
            <person name="Natvig D."/>
            <person name="Lalanne C."/>
            <person name="Gautier V."/>
            <person name="Ament-Velasquez S.L."/>
            <person name="Kruys A."/>
            <person name="Hutchinson M.I."/>
            <person name="Powell A.J."/>
            <person name="Barry K."/>
            <person name="Miller A.N."/>
            <person name="Grigoriev I.V."/>
            <person name="Debuchy R."/>
            <person name="Gladieux P."/>
            <person name="Thoren M.H."/>
            <person name="Johannesson H."/>
        </authorList>
    </citation>
    <scope>NUCLEOTIDE SEQUENCE</scope>
    <source>
        <strain evidence="2">CBS 606.72</strain>
    </source>
</reference>
<evidence type="ECO:0000259" key="1">
    <source>
        <dbReference type="Pfam" id="PF06985"/>
    </source>
</evidence>
<accession>A0AA39XCY0</accession>
<gene>
    <name evidence="2" type="ORF">B0T14DRAFT_6807</name>
</gene>
<dbReference type="Proteomes" id="UP001175000">
    <property type="component" value="Unassembled WGS sequence"/>
</dbReference>
<dbReference type="PANTHER" id="PTHR24148">
    <property type="entry name" value="ANKYRIN REPEAT DOMAIN-CONTAINING PROTEIN 39 HOMOLOG-RELATED"/>
    <property type="match status" value="1"/>
</dbReference>
<comment type="caution">
    <text evidence="2">The sequence shown here is derived from an EMBL/GenBank/DDBJ whole genome shotgun (WGS) entry which is preliminary data.</text>
</comment>
<dbReference type="PANTHER" id="PTHR24148:SF64">
    <property type="entry name" value="HETEROKARYON INCOMPATIBILITY DOMAIN-CONTAINING PROTEIN"/>
    <property type="match status" value="1"/>
</dbReference>
<dbReference type="AlphaFoldDB" id="A0AA39XCY0"/>
<organism evidence="2 3">
    <name type="scientific">Immersiella caudata</name>
    <dbReference type="NCBI Taxonomy" id="314043"/>
    <lineage>
        <taxon>Eukaryota</taxon>
        <taxon>Fungi</taxon>
        <taxon>Dikarya</taxon>
        <taxon>Ascomycota</taxon>
        <taxon>Pezizomycotina</taxon>
        <taxon>Sordariomycetes</taxon>
        <taxon>Sordariomycetidae</taxon>
        <taxon>Sordariales</taxon>
        <taxon>Lasiosphaeriaceae</taxon>
        <taxon>Immersiella</taxon>
    </lineage>
</organism>
<dbReference type="InterPro" id="IPR052895">
    <property type="entry name" value="HetReg/Transcr_Mod"/>
</dbReference>
<dbReference type="Pfam" id="PF06985">
    <property type="entry name" value="HET"/>
    <property type="match status" value="1"/>
</dbReference>
<feature type="domain" description="Heterokaryon incompatibility" evidence="1">
    <location>
        <begin position="42"/>
        <end position="174"/>
    </location>
</feature>
<protein>
    <submittedName>
        <fullName evidence="2">Heterokaryon incompatibility protein-domain-containing protein</fullName>
    </submittedName>
</protein>
<evidence type="ECO:0000313" key="2">
    <source>
        <dbReference type="EMBL" id="KAK0631653.1"/>
    </source>
</evidence>
<dbReference type="InterPro" id="IPR010730">
    <property type="entry name" value="HET"/>
</dbReference>
<dbReference type="EMBL" id="JAULSU010000001">
    <property type="protein sequence ID" value="KAK0631653.1"/>
    <property type="molecule type" value="Genomic_DNA"/>
</dbReference>
<proteinExistence type="predicted"/>
<keyword evidence="3" id="KW-1185">Reference proteome</keyword>
<name>A0AA39XCY0_9PEZI</name>
<sequence length="361" mass="41428">MEFTYPSSASPEELRLLKPTAITRNSLHFTLLKVRRAATPTYAAVSYTWGNDEPSEFIYLDNQKFYVRPNLWSCLYHLGQDAHHSRIKLWVDAICIDQTNNAERSSQVRRMDETYQRAAHVSVWLGLPKIPNHIIIPDHLQPVKTIEVDPFDWHDNLEDLANRSYWSRVWVIQEFLLGQNILLHCGNSAIRWNDFQSMLCHRADISQHTYDASFGAPGHPANAAAAAFRALPLVMARHVDKHPEFLQPLHTLLVSHHQAECKDPRDKIFGLLGLVTREERGLLERFFPDYTMSEDHVRVIALAHVLQYNTIMDGSEVSTSTKSEELFLGLGIRSARENRRYLKRAGLEAFDYLGDWGVGEA</sequence>